<sequence length="69" mass="7416">MIGIPYGAYSAYKVQNIRAPTALVATTLMSAVPIVFAIGGVGMIAAIFNCLSTIPERMNYNNLKKHKVT</sequence>
<dbReference type="AlphaFoldDB" id="A0A914DVD3"/>
<keyword evidence="1" id="KW-0472">Membrane</keyword>
<dbReference type="WBParaSite" id="ACRNAN_scaffold3976.g11455.t1">
    <property type="protein sequence ID" value="ACRNAN_scaffold3976.g11455.t1"/>
    <property type="gene ID" value="ACRNAN_scaffold3976.g11455"/>
</dbReference>
<reference evidence="3" key="1">
    <citation type="submission" date="2022-11" db="UniProtKB">
        <authorList>
            <consortium name="WormBaseParasite"/>
        </authorList>
    </citation>
    <scope>IDENTIFICATION</scope>
</reference>
<keyword evidence="1" id="KW-1133">Transmembrane helix</keyword>
<accession>A0A914DVD3</accession>
<protein>
    <submittedName>
        <fullName evidence="3">Uncharacterized protein</fullName>
    </submittedName>
</protein>
<dbReference type="Proteomes" id="UP000887540">
    <property type="component" value="Unplaced"/>
</dbReference>
<proteinExistence type="predicted"/>
<name>A0A914DVD3_9BILA</name>
<evidence type="ECO:0000313" key="2">
    <source>
        <dbReference type="Proteomes" id="UP000887540"/>
    </source>
</evidence>
<evidence type="ECO:0000256" key="1">
    <source>
        <dbReference type="SAM" id="Phobius"/>
    </source>
</evidence>
<feature type="transmembrane region" description="Helical" evidence="1">
    <location>
        <begin position="28"/>
        <end position="51"/>
    </location>
</feature>
<keyword evidence="2" id="KW-1185">Reference proteome</keyword>
<evidence type="ECO:0000313" key="3">
    <source>
        <dbReference type="WBParaSite" id="ACRNAN_scaffold3976.g11455.t1"/>
    </source>
</evidence>
<organism evidence="2 3">
    <name type="scientific">Acrobeloides nanus</name>
    <dbReference type="NCBI Taxonomy" id="290746"/>
    <lineage>
        <taxon>Eukaryota</taxon>
        <taxon>Metazoa</taxon>
        <taxon>Ecdysozoa</taxon>
        <taxon>Nematoda</taxon>
        <taxon>Chromadorea</taxon>
        <taxon>Rhabditida</taxon>
        <taxon>Tylenchina</taxon>
        <taxon>Cephalobomorpha</taxon>
        <taxon>Cephaloboidea</taxon>
        <taxon>Cephalobidae</taxon>
        <taxon>Acrobeloides</taxon>
    </lineage>
</organism>
<keyword evidence="1" id="KW-0812">Transmembrane</keyword>